<reference evidence="2 3" key="1">
    <citation type="submission" date="2020-04" db="EMBL/GenBank/DDBJ databases">
        <title>Chryseobacterium sp. RJ-7-14 sp. nov., isolated from Jeju soil.</title>
        <authorList>
            <person name="Dahal R.H."/>
            <person name="Chaudhary D.K."/>
        </authorList>
    </citation>
    <scope>NUCLEOTIDE SEQUENCE [LARGE SCALE GENOMIC DNA]</scope>
    <source>
        <strain evidence="2 3">RJ-7-14</strain>
    </source>
</reference>
<sequence length="54" mass="6290">MGYYRKGHFRRDGKWVSGHYVSTFGRKRRKNSSPQGCAILFLGGIISFLIWLLK</sequence>
<dbReference type="EMBL" id="JABBGF010000002">
    <property type="protein sequence ID" value="NML58379.1"/>
    <property type="molecule type" value="Genomic_DNA"/>
</dbReference>
<feature type="transmembrane region" description="Helical" evidence="1">
    <location>
        <begin position="36"/>
        <end position="53"/>
    </location>
</feature>
<dbReference type="RefSeq" id="WP_169231716.1">
    <property type="nucleotide sequence ID" value="NZ_JABBGF010000002.1"/>
</dbReference>
<dbReference type="Proteomes" id="UP000552615">
    <property type="component" value="Unassembled WGS sequence"/>
</dbReference>
<dbReference type="AlphaFoldDB" id="A0A7Y0A826"/>
<comment type="caution">
    <text evidence="2">The sequence shown here is derived from an EMBL/GenBank/DDBJ whole genome shotgun (WGS) entry which is preliminary data.</text>
</comment>
<evidence type="ECO:0000256" key="1">
    <source>
        <dbReference type="SAM" id="Phobius"/>
    </source>
</evidence>
<gene>
    <name evidence="2" type="ORF">HHL20_13610</name>
</gene>
<evidence type="ECO:0000313" key="3">
    <source>
        <dbReference type="Proteomes" id="UP000552615"/>
    </source>
</evidence>
<keyword evidence="3" id="KW-1185">Reference proteome</keyword>
<accession>A0A7Y0A826</accession>
<evidence type="ECO:0000313" key="2">
    <source>
        <dbReference type="EMBL" id="NML58379.1"/>
    </source>
</evidence>
<proteinExistence type="predicted"/>
<keyword evidence="1" id="KW-1133">Transmembrane helix</keyword>
<name>A0A7Y0A826_9FLAO</name>
<organism evidence="2 3">
    <name type="scientific">Chryseobacterium cheonjiense</name>
    <dbReference type="NCBI Taxonomy" id="2728845"/>
    <lineage>
        <taxon>Bacteria</taxon>
        <taxon>Pseudomonadati</taxon>
        <taxon>Bacteroidota</taxon>
        <taxon>Flavobacteriia</taxon>
        <taxon>Flavobacteriales</taxon>
        <taxon>Weeksellaceae</taxon>
        <taxon>Chryseobacterium group</taxon>
        <taxon>Chryseobacterium</taxon>
    </lineage>
</organism>
<protein>
    <submittedName>
        <fullName evidence="2">Uncharacterized protein</fullName>
    </submittedName>
</protein>
<keyword evidence="1" id="KW-0472">Membrane</keyword>
<keyword evidence="1" id="KW-0812">Transmembrane</keyword>